<dbReference type="Pfam" id="PF02214">
    <property type="entry name" value="BTB_2"/>
    <property type="match status" value="2"/>
</dbReference>
<proteinExistence type="predicted"/>
<dbReference type="SUPFAM" id="SSF54695">
    <property type="entry name" value="POZ domain"/>
    <property type="match status" value="1"/>
</dbReference>
<evidence type="ECO:0000313" key="2">
    <source>
        <dbReference type="EMBL" id="KAH9424815.1"/>
    </source>
</evidence>
<dbReference type="InterPro" id="IPR045068">
    <property type="entry name" value="BACURD1-3"/>
</dbReference>
<comment type="caution">
    <text evidence="2">The sequence shown here is derived from an EMBL/GenBank/DDBJ whole genome shotgun (WGS) entry which is preliminary data.</text>
</comment>
<keyword evidence="3" id="KW-1185">Reference proteome</keyword>
<gene>
    <name evidence="2" type="primary">KCTD10</name>
    <name evidence="2" type="ORF">DERP_012301</name>
</gene>
<name>A0ABQ8JQU9_DERPT</name>
<sequence length="306" mass="35247">MDNFDDQKLLPIRSDDYIKLNVGGTLYYTTISTLTKVDSMLRAMFSGRMDVYKDDEGNKFIREKQKLKLTILFCIMANIPGWILIDRCGKHFGKILNFLRDGSIPLPDNQPELTEILIEAKYYLIQDLIDICETALKKHKECKIMEPVCSVPLIRSKSEESKLLALTNKPAIKLIFNRHNNKYSYTSASDENLLKNLDLFDKLSLKFCNRVLFMKDIVCSNEICCWSFYGNGKKDAEICCTSIVYATDKKHTKVEFPEARIYEEMLNILLYENNKNSSETDIMLATTSTSGRISVNNKNDDKKEET</sequence>
<reference evidence="2 3" key="1">
    <citation type="journal article" date="2018" name="J. Allergy Clin. Immunol.">
        <title>High-quality assembly of Dermatophagoides pteronyssinus genome and transcriptome reveals a wide range of novel allergens.</title>
        <authorList>
            <person name="Liu X.Y."/>
            <person name="Yang K.Y."/>
            <person name="Wang M.Q."/>
            <person name="Kwok J.S."/>
            <person name="Zeng X."/>
            <person name="Yang Z."/>
            <person name="Xiao X.J."/>
            <person name="Lau C.P."/>
            <person name="Li Y."/>
            <person name="Huang Z.M."/>
            <person name="Ba J.G."/>
            <person name="Yim A.K."/>
            <person name="Ouyang C.Y."/>
            <person name="Ngai S.M."/>
            <person name="Chan T.F."/>
            <person name="Leung E.L."/>
            <person name="Liu L."/>
            <person name="Liu Z.G."/>
            <person name="Tsui S.K."/>
        </authorList>
    </citation>
    <scope>NUCLEOTIDE SEQUENCE [LARGE SCALE GENOMIC DNA]</scope>
    <source>
        <strain evidence="2">Derp</strain>
    </source>
</reference>
<accession>A0ABQ8JQU9</accession>
<dbReference type="PANTHER" id="PTHR11145:SF8">
    <property type="entry name" value="RE57120P"/>
    <property type="match status" value="1"/>
</dbReference>
<dbReference type="InterPro" id="IPR011333">
    <property type="entry name" value="SKP1/BTB/POZ_sf"/>
</dbReference>
<evidence type="ECO:0000313" key="3">
    <source>
        <dbReference type="Proteomes" id="UP000887458"/>
    </source>
</evidence>
<feature type="domain" description="BTB" evidence="1">
    <location>
        <begin position="16"/>
        <end position="140"/>
    </location>
</feature>
<dbReference type="InterPro" id="IPR000210">
    <property type="entry name" value="BTB/POZ_dom"/>
</dbReference>
<evidence type="ECO:0000259" key="1">
    <source>
        <dbReference type="SMART" id="SM00225"/>
    </source>
</evidence>
<protein>
    <submittedName>
        <fullName evidence="2">BTB/POZ domain-containing adapter for CUL3-mediated RhoA degradation protein 3</fullName>
    </submittedName>
</protein>
<dbReference type="Gene3D" id="3.30.710.10">
    <property type="entry name" value="Potassium Channel Kv1.1, Chain A"/>
    <property type="match status" value="1"/>
</dbReference>
<organism evidence="2 3">
    <name type="scientific">Dermatophagoides pteronyssinus</name>
    <name type="common">European house dust mite</name>
    <dbReference type="NCBI Taxonomy" id="6956"/>
    <lineage>
        <taxon>Eukaryota</taxon>
        <taxon>Metazoa</taxon>
        <taxon>Ecdysozoa</taxon>
        <taxon>Arthropoda</taxon>
        <taxon>Chelicerata</taxon>
        <taxon>Arachnida</taxon>
        <taxon>Acari</taxon>
        <taxon>Acariformes</taxon>
        <taxon>Sarcoptiformes</taxon>
        <taxon>Astigmata</taxon>
        <taxon>Psoroptidia</taxon>
        <taxon>Analgoidea</taxon>
        <taxon>Pyroglyphidae</taxon>
        <taxon>Dermatophagoidinae</taxon>
        <taxon>Dermatophagoides</taxon>
    </lineage>
</organism>
<dbReference type="EMBL" id="NJHN03000025">
    <property type="protein sequence ID" value="KAH9424815.1"/>
    <property type="molecule type" value="Genomic_DNA"/>
</dbReference>
<dbReference type="CDD" id="cd18369">
    <property type="entry name" value="BTB_POZ_KCTD10-like_BACURD"/>
    <property type="match status" value="1"/>
</dbReference>
<dbReference type="Proteomes" id="UP000887458">
    <property type="component" value="Unassembled WGS sequence"/>
</dbReference>
<dbReference type="InterPro" id="IPR003131">
    <property type="entry name" value="T1-type_BTB"/>
</dbReference>
<reference evidence="2 3" key="2">
    <citation type="journal article" date="2022" name="Mol. Biol. Evol.">
        <title>Comparative Genomics Reveals Insights into the Divergent Evolution of Astigmatic Mites and Household Pest Adaptations.</title>
        <authorList>
            <person name="Xiong Q."/>
            <person name="Wan A.T."/>
            <person name="Liu X."/>
            <person name="Fung C.S."/>
            <person name="Xiao X."/>
            <person name="Malainual N."/>
            <person name="Hou J."/>
            <person name="Wang L."/>
            <person name="Wang M."/>
            <person name="Yang K.Y."/>
            <person name="Cui Y."/>
            <person name="Leung E.L."/>
            <person name="Nong W."/>
            <person name="Shin S.K."/>
            <person name="Au S.W."/>
            <person name="Jeong K.Y."/>
            <person name="Chew F.T."/>
            <person name="Hui J.H."/>
            <person name="Leung T.F."/>
            <person name="Tungtrongchitr A."/>
            <person name="Zhong N."/>
            <person name="Liu Z."/>
            <person name="Tsui S.K."/>
        </authorList>
    </citation>
    <scope>NUCLEOTIDE SEQUENCE [LARGE SCALE GENOMIC DNA]</scope>
    <source>
        <strain evidence="2">Derp</strain>
    </source>
</reference>
<dbReference type="SMART" id="SM00225">
    <property type="entry name" value="BTB"/>
    <property type="match status" value="1"/>
</dbReference>
<dbReference type="PANTHER" id="PTHR11145">
    <property type="entry name" value="BTB/POZ DOMAIN-CONTAINING ADAPTER FOR CUL3-MEDIATED RHOA DEGRADATION PROTEIN FAMILY MEMBER"/>
    <property type="match status" value="1"/>
</dbReference>